<dbReference type="InterPro" id="IPR008042">
    <property type="entry name" value="Retrotrans_Pao"/>
</dbReference>
<feature type="non-terminal residue" evidence="1">
    <location>
        <position position="673"/>
    </location>
</feature>
<sequence length="673" mass="76214">MVGPKVQEDLIHILLRFRVHTIALKADIEKMYRQILVSPEDRSFQQILWRKDVQLPVDTYKLNTVTYGTASAPYQAVRCVKQLACDERDQFPEAAAVASTDFYVDDLMSGAHSSTAAIKLQSQLVNLFACGGFPLKKWSSNDPQVLAAIPEEFLDYADTHSIDDDPVVKTLGLQWHPSRDTFSFKVRVPVHQPGLTKRTMLSEMSRLFDPLGWLAPVTIKFKVTFQKLWEVPTEWDEELTDDVKDVWALIKAELPQLEPIRIPRCITQSRSSRQELHGFSDASEVAYGAVVYLRSISPDGNIQVRLVCAKTRVAPVKKVTLPRLELCGALLLTKVLNLVRSSLKLEFQEIHGWTDATIVLHWIRAESGRWQTFVANRVSQIQSSLPSSQWHHVKGKDNPADCASRGILPSELPAHSLWWTGPPWLKEDILDYSEGAHQRIDPDLMEIRKARIVMAVATADTALLPRYSSLWKLKRITSWILRFAHNSKGPKANRTIGPLTPSELEQALMTHVRVIQRQVFQQEVEALSNGDQIHKKSKLWNLHPFLDSRKVLRVGGRIQRGDFPDDKKHPALLPASNHLTTLVICEYHEKALHGGPTLTLSSIQERFWIIQGRRQIMGDLPVSRLRKLSTFENAVHLELVEDLTTDACLGAVRAFISRRGKPAEIRSDCGTNM</sequence>
<evidence type="ECO:0000313" key="2">
    <source>
        <dbReference type="Proteomes" id="UP000708208"/>
    </source>
</evidence>
<comment type="caution">
    <text evidence="1">The sequence shown here is derived from an EMBL/GenBank/DDBJ whole genome shotgun (WGS) entry which is preliminary data.</text>
</comment>
<gene>
    <name evidence="1" type="ORF">AFUS01_LOCUS14962</name>
</gene>
<reference evidence="1" key="1">
    <citation type="submission" date="2021-06" db="EMBL/GenBank/DDBJ databases">
        <authorList>
            <person name="Hodson N. C."/>
            <person name="Mongue J. A."/>
            <person name="Jaron S. K."/>
        </authorList>
    </citation>
    <scope>NUCLEOTIDE SEQUENCE</scope>
</reference>
<dbReference type="Pfam" id="PF05380">
    <property type="entry name" value="Peptidase_A17"/>
    <property type="match status" value="1"/>
</dbReference>
<accession>A0A8J2K1P8</accession>
<proteinExistence type="predicted"/>
<organism evidence="1 2">
    <name type="scientific">Allacma fusca</name>
    <dbReference type="NCBI Taxonomy" id="39272"/>
    <lineage>
        <taxon>Eukaryota</taxon>
        <taxon>Metazoa</taxon>
        <taxon>Ecdysozoa</taxon>
        <taxon>Arthropoda</taxon>
        <taxon>Hexapoda</taxon>
        <taxon>Collembola</taxon>
        <taxon>Symphypleona</taxon>
        <taxon>Sminthuridae</taxon>
        <taxon>Allacma</taxon>
    </lineage>
</organism>
<protein>
    <submittedName>
        <fullName evidence="1">Uncharacterized protein</fullName>
    </submittedName>
</protein>
<keyword evidence="2" id="KW-1185">Reference proteome</keyword>
<dbReference type="EMBL" id="CAJVCH010129814">
    <property type="protein sequence ID" value="CAG7726031.1"/>
    <property type="molecule type" value="Genomic_DNA"/>
</dbReference>
<name>A0A8J2K1P8_9HEXA</name>
<dbReference type="AlphaFoldDB" id="A0A8J2K1P8"/>
<dbReference type="PANTHER" id="PTHR47331">
    <property type="entry name" value="PHD-TYPE DOMAIN-CONTAINING PROTEIN"/>
    <property type="match status" value="1"/>
</dbReference>
<evidence type="ECO:0000313" key="1">
    <source>
        <dbReference type="EMBL" id="CAG7726031.1"/>
    </source>
</evidence>
<dbReference type="Proteomes" id="UP000708208">
    <property type="component" value="Unassembled WGS sequence"/>
</dbReference>
<dbReference type="OrthoDB" id="5920040at2759"/>